<proteinExistence type="predicted"/>
<sequence>MNNRYFWMCRNYYLTKCKARCVTTEDDRLQRVSKNHNHPPDSDRAHLMLMKRASNYSSNHVQGLMSRCHIRGQRTANGQ</sequence>
<dbReference type="EMBL" id="CAACVG010008413">
    <property type="protein sequence ID" value="VEN49688.1"/>
    <property type="molecule type" value="Genomic_DNA"/>
</dbReference>
<evidence type="ECO:0000256" key="2">
    <source>
        <dbReference type="ARBA" id="ARBA00022771"/>
    </source>
</evidence>
<evidence type="ECO:0000313" key="5">
    <source>
        <dbReference type="EMBL" id="VEN49688.1"/>
    </source>
</evidence>
<reference evidence="5 6" key="1">
    <citation type="submission" date="2019-01" db="EMBL/GenBank/DDBJ databases">
        <authorList>
            <person name="Sayadi A."/>
        </authorList>
    </citation>
    <scope>NUCLEOTIDE SEQUENCE [LARGE SCALE GENOMIC DNA]</scope>
</reference>
<keyword evidence="1" id="KW-0479">Metal-binding</keyword>
<keyword evidence="2" id="KW-0863">Zinc-finger</keyword>
<evidence type="ECO:0000256" key="3">
    <source>
        <dbReference type="ARBA" id="ARBA00022833"/>
    </source>
</evidence>
<protein>
    <recommendedName>
        <fullName evidence="4">FLYWCH-type domain-containing protein</fullName>
    </recommendedName>
</protein>
<keyword evidence="3" id="KW-0862">Zinc</keyword>
<evidence type="ECO:0000313" key="6">
    <source>
        <dbReference type="Proteomes" id="UP000410492"/>
    </source>
</evidence>
<evidence type="ECO:0000256" key="1">
    <source>
        <dbReference type="ARBA" id="ARBA00022723"/>
    </source>
</evidence>
<organism evidence="5 6">
    <name type="scientific">Callosobruchus maculatus</name>
    <name type="common">Southern cowpea weevil</name>
    <name type="synonym">Pulse bruchid</name>
    <dbReference type="NCBI Taxonomy" id="64391"/>
    <lineage>
        <taxon>Eukaryota</taxon>
        <taxon>Metazoa</taxon>
        <taxon>Ecdysozoa</taxon>
        <taxon>Arthropoda</taxon>
        <taxon>Hexapoda</taxon>
        <taxon>Insecta</taxon>
        <taxon>Pterygota</taxon>
        <taxon>Neoptera</taxon>
        <taxon>Endopterygota</taxon>
        <taxon>Coleoptera</taxon>
        <taxon>Polyphaga</taxon>
        <taxon>Cucujiformia</taxon>
        <taxon>Chrysomeloidea</taxon>
        <taxon>Chrysomelidae</taxon>
        <taxon>Bruchinae</taxon>
        <taxon>Bruchini</taxon>
        <taxon>Callosobruchus</taxon>
    </lineage>
</organism>
<dbReference type="Pfam" id="PF04500">
    <property type="entry name" value="FLYWCH"/>
    <property type="match status" value="1"/>
</dbReference>
<dbReference type="AlphaFoldDB" id="A0A653CP34"/>
<dbReference type="OrthoDB" id="6650763at2759"/>
<accession>A0A653CP34</accession>
<gene>
    <name evidence="5" type="ORF">CALMAC_LOCUS10725</name>
</gene>
<feature type="domain" description="FLYWCH-type" evidence="4">
    <location>
        <begin position="2"/>
        <end position="38"/>
    </location>
</feature>
<dbReference type="InterPro" id="IPR007588">
    <property type="entry name" value="Znf_FLYWCH"/>
</dbReference>
<dbReference type="GO" id="GO:0008270">
    <property type="term" value="F:zinc ion binding"/>
    <property type="evidence" value="ECO:0007669"/>
    <property type="project" value="UniProtKB-KW"/>
</dbReference>
<dbReference type="Proteomes" id="UP000410492">
    <property type="component" value="Unassembled WGS sequence"/>
</dbReference>
<evidence type="ECO:0000259" key="4">
    <source>
        <dbReference type="Pfam" id="PF04500"/>
    </source>
</evidence>
<dbReference type="Gene3D" id="2.20.25.240">
    <property type="match status" value="1"/>
</dbReference>
<keyword evidence="6" id="KW-1185">Reference proteome</keyword>
<name>A0A653CP34_CALMS</name>